<dbReference type="Pfam" id="PF12323">
    <property type="entry name" value="HTH_OrfB_IS605"/>
    <property type="match status" value="1"/>
</dbReference>
<evidence type="ECO:0000256" key="4">
    <source>
        <dbReference type="ARBA" id="ARBA00022833"/>
    </source>
</evidence>
<dbReference type="InterPro" id="IPR021027">
    <property type="entry name" value="Transposase_put_HTH"/>
</dbReference>
<evidence type="ECO:0000256" key="2">
    <source>
        <dbReference type="ARBA" id="ARBA00022578"/>
    </source>
</evidence>
<keyword evidence="4" id="KW-0862">Zinc</keyword>
<keyword evidence="6" id="KW-0233">DNA recombination</keyword>
<evidence type="ECO:0000259" key="8">
    <source>
        <dbReference type="Pfam" id="PF01385"/>
    </source>
</evidence>
<comment type="caution">
    <text evidence="11">The sequence shown here is derived from an EMBL/GenBank/DDBJ whole genome shotgun (WGS) entry which is preliminary data.</text>
</comment>
<dbReference type="Pfam" id="PF01385">
    <property type="entry name" value="OrfB_IS605"/>
    <property type="match status" value="1"/>
</dbReference>
<comment type="similarity">
    <text evidence="1">In the C-terminal section; belongs to the transposase 35 family.</text>
</comment>
<sequence length="392" mass="46006">MLITYKVELKPTNQQAWRINQQISGSRWAYNLFLDINRQRYECGYHYMSAYEFSKWFNHDYLETNPDDQWIKELSAKSIKQAFIDADTAMKRFFKKLNGYPHWRSFKRGQGSYYFVKNGQKRIIACERHRIKLPKLGWIRLKEFSYIPTDAEHFVIKHGRVKVKAGRYYLTCVVEQAGSIQPILDGNPIGIDLGLKNFAILSNGSSYSNQNKSSRLQRIRKRLRRLQRKLSRQYRALKARKQKEGRSATDLNLAKTQLKVQRLYQRLTNIQIDYQNKIVATVVRAKPQWVALEDLNVGGMLKNRHLAKAIAQQGFYNFRVKLIAKCQQLGIPVHLIWRFEPTSKLCHNCGTKKVSLKLSERTYHCPNCNYTNDRDLNAALNIRDTKNFALAY</sequence>
<evidence type="ECO:0000256" key="6">
    <source>
        <dbReference type="ARBA" id="ARBA00023172"/>
    </source>
</evidence>
<evidence type="ECO:0000313" key="11">
    <source>
        <dbReference type="EMBL" id="GAX00434.1"/>
    </source>
</evidence>
<dbReference type="OrthoDB" id="56768at2"/>
<keyword evidence="5" id="KW-0238">DNA-binding</keyword>
<dbReference type="InterPro" id="IPR010095">
    <property type="entry name" value="Cas12f1-like_TNB"/>
</dbReference>
<feature type="domain" description="Probable transposase IS891/IS1136/IS1341" evidence="8">
    <location>
        <begin position="185"/>
        <end position="303"/>
    </location>
</feature>
<name>A0A1Z5IF56_9LACO</name>
<keyword evidence="12" id="KW-1185">Reference proteome</keyword>
<dbReference type="GO" id="GO:0006310">
    <property type="term" value="P:DNA recombination"/>
    <property type="evidence" value="ECO:0007669"/>
    <property type="project" value="UniProtKB-KW"/>
</dbReference>
<feature type="domain" description="Cas12f1-like TNB" evidence="9">
    <location>
        <begin position="315"/>
        <end position="382"/>
    </location>
</feature>
<evidence type="ECO:0000313" key="12">
    <source>
        <dbReference type="Proteomes" id="UP000198402"/>
    </source>
</evidence>
<gene>
    <name evidence="11" type="ORF">IWT126_00449</name>
</gene>
<dbReference type="RefSeq" id="WP_054654907.1">
    <property type="nucleotide sequence ID" value="NZ_BBFL01000006.1"/>
</dbReference>
<dbReference type="STRING" id="1302250.GCA_001313225_01631"/>
<feature type="domain" description="Transposase putative helix-turn-helix" evidence="10">
    <location>
        <begin position="1"/>
        <end position="44"/>
    </location>
</feature>
<proteinExistence type="inferred from homology"/>
<protein>
    <submittedName>
        <fullName evidence="11">Transposase</fullName>
    </submittedName>
</protein>
<evidence type="ECO:0000256" key="3">
    <source>
        <dbReference type="ARBA" id="ARBA00022723"/>
    </source>
</evidence>
<dbReference type="GO" id="GO:0003677">
    <property type="term" value="F:DNA binding"/>
    <property type="evidence" value="ECO:0007669"/>
    <property type="project" value="UniProtKB-KW"/>
</dbReference>
<evidence type="ECO:0000256" key="1">
    <source>
        <dbReference type="ARBA" id="ARBA00008761"/>
    </source>
</evidence>
<keyword evidence="7" id="KW-0175">Coiled coil</keyword>
<dbReference type="GO" id="GO:0032196">
    <property type="term" value="P:transposition"/>
    <property type="evidence" value="ECO:0007669"/>
    <property type="project" value="UniProtKB-KW"/>
</dbReference>
<keyword evidence="3" id="KW-0479">Metal-binding</keyword>
<dbReference type="Proteomes" id="UP000198402">
    <property type="component" value="Unassembled WGS sequence"/>
</dbReference>
<dbReference type="InterPro" id="IPR001959">
    <property type="entry name" value="Transposase"/>
</dbReference>
<evidence type="ECO:0000259" key="10">
    <source>
        <dbReference type="Pfam" id="PF12323"/>
    </source>
</evidence>
<evidence type="ECO:0000259" key="9">
    <source>
        <dbReference type="Pfam" id="PF07282"/>
    </source>
</evidence>
<dbReference type="NCBIfam" id="NF040570">
    <property type="entry name" value="guided_TnpB"/>
    <property type="match status" value="1"/>
</dbReference>
<dbReference type="GO" id="GO:0046872">
    <property type="term" value="F:metal ion binding"/>
    <property type="evidence" value="ECO:0007669"/>
    <property type="project" value="UniProtKB-KW"/>
</dbReference>
<organism evidence="11 12">
    <name type="scientific">Secundilactobacillus silagei JCM 19001</name>
    <dbReference type="NCBI Taxonomy" id="1302250"/>
    <lineage>
        <taxon>Bacteria</taxon>
        <taxon>Bacillati</taxon>
        <taxon>Bacillota</taxon>
        <taxon>Bacilli</taxon>
        <taxon>Lactobacillales</taxon>
        <taxon>Lactobacillaceae</taxon>
        <taxon>Secundilactobacillus</taxon>
    </lineage>
</organism>
<evidence type="ECO:0000256" key="5">
    <source>
        <dbReference type="ARBA" id="ARBA00023125"/>
    </source>
</evidence>
<evidence type="ECO:0000256" key="7">
    <source>
        <dbReference type="SAM" id="Coils"/>
    </source>
</evidence>
<dbReference type="AlphaFoldDB" id="A0A1Z5IF56"/>
<feature type="coiled-coil region" evidence="7">
    <location>
        <begin position="209"/>
        <end position="243"/>
    </location>
</feature>
<dbReference type="EMBL" id="BCMG01000002">
    <property type="protein sequence ID" value="GAX00434.1"/>
    <property type="molecule type" value="Genomic_DNA"/>
</dbReference>
<dbReference type="Pfam" id="PF07282">
    <property type="entry name" value="Cas12f1-like_TNB"/>
    <property type="match status" value="1"/>
</dbReference>
<keyword evidence="2" id="KW-0815">Transposition</keyword>
<reference evidence="11 12" key="1">
    <citation type="submission" date="2015-11" db="EMBL/GenBank/DDBJ databases">
        <title>Draft genome sequences of new species of the genus Lactobacillus isolated from orchardgrass silage.</title>
        <authorList>
            <person name="Tohno M."/>
            <person name="Tanizawa Y."/>
            <person name="Arita M."/>
        </authorList>
    </citation>
    <scope>NUCLEOTIDE SEQUENCE [LARGE SCALE GENOMIC DNA]</scope>
    <source>
        <strain evidence="11 12">IWT126</strain>
    </source>
</reference>
<accession>A0A1Z5IF56</accession>